<dbReference type="GO" id="GO:0047355">
    <property type="term" value="F:CDP-glycerol glycerophosphotransferase activity"/>
    <property type="evidence" value="ECO:0007669"/>
    <property type="project" value="InterPro"/>
</dbReference>
<dbReference type="GO" id="GO:0019350">
    <property type="term" value="P:teichoic acid biosynthetic process"/>
    <property type="evidence" value="ECO:0007669"/>
    <property type="project" value="UniProtKB-KW"/>
</dbReference>
<evidence type="ECO:0000256" key="6">
    <source>
        <dbReference type="ARBA" id="ARBA00023136"/>
    </source>
</evidence>
<dbReference type="SUPFAM" id="SSF53756">
    <property type="entry name" value="UDP-Glycosyltransferase/glycogen phosphorylase"/>
    <property type="match status" value="1"/>
</dbReference>
<dbReference type="InterPro" id="IPR007554">
    <property type="entry name" value="Glycerophosphate_synth"/>
</dbReference>
<organism evidence="7 8">
    <name type="scientific">Perspicuibacillus lycopersici</name>
    <dbReference type="NCBI Taxonomy" id="1325689"/>
    <lineage>
        <taxon>Bacteria</taxon>
        <taxon>Bacillati</taxon>
        <taxon>Bacillota</taxon>
        <taxon>Bacilli</taxon>
        <taxon>Bacillales</taxon>
        <taxon>Bacillaceae</taxon>
        <taxon>Perspicuibacillus</taxon>
    </lineage>
</organism>
<keyword evidence="6" id="KW-0472">Membrane</keyword>
<accession>A0AAE3LSY1</accession>
<dbReference type="InterPro" id="IPR043149">
    <property type="entry name" value="TagF_N"/>
</dbReference>
<comment type="caution">
    <text evidence="7">The sequence shown here is derived from an EMBL/GenBank/DDBJ whole genome shotgun (WGS) entry which is preliminary data.</text>
</comment>
<evidence type="ECO:0000256" key="2">
    <source>
        <dbReference type="ARBA" id="ARBA00010488"/>
    </source>
</evidence>
<dbReference type="InterPro" id="IPR051612">
    <property type="entry name" value="Teichoic_Acid_Biosynth"/>
</dbReference>
<dbReference type="RefSeq" id="WP_263072467.1">
    <property type="nucleotide sequence ID" value="NZ_JAOUSF010000002.1"/>
</dbReference>
<dbReference type="AlphaFoldDB" id="A0AAE3LSY1"/>
<keyword evidence="4" id="KW-0808">Transferase</keyword>
<evidence type="ECO:0000313" key="8">
    <source>
        <dbReference type="Proteomes" id="UP001209318"/>
    </source>
</evidence>
<evidence type="ECO:0000256" key="4">
    <source>
        <dbReference type="ARBA" id="ARBA00022679"/>
    </source>
</evidence>
<dbReference type="Proteomes" id="UP001209318">
    <property type="component" value="Unassembled WGS sequence"/>
</dbReference>
<protein>
    <submittedName>
        <fullName evidence="7">CDP-glycerol glycerophosphotransferase family protein</fullName>
    </submittedName>
</protein>
<gene>
    <name evidence="7" type="ORF">OEV98_06790</name>
</gene>
<dbReference type="Gene3D" id="3.40.50.12580">
    <property type="match status" value="1"/>
</dbReference>
<evidence type="ECO:0000256" key="1">
    <source>
        <dbReference type="ARBA" id="ARBA00004202"/>
    </source>
</evidence>
<keyword evidence="3" id="KW-1003">Cell membrane</keyword>
<comment type="similarity">
    <text evidence="2">Belongs to the CDP-glycerol glycerophosphotransferase family.</text>
</comment>
<comment type="subcellular location">
    <subcellularLocation>
        <location evidence="1">Cell membrane</location>
        <topology evidence="1">Peripheral membrane protein</topology>
    </subcellularLocation>
</comment>
<evidence type="ECO:0000256" key="3">
    <source>
        <dbReference type="ARBA" id="ARBA00022475"/>
    </source>
</evidence>
<evidence type="ECO:0000313" key="7">
    <source>
        <dbReference type="EMBL" id="MCU9613258.1"/>
    </source>
</evidence>
<keyword evidence="8" id="KW-1185">Reference proteome</keyword>
<keyword evidence="5" id="KW-0777">Teichoic acid biosynthesis</keyword>
<dbReference type="EMBL" id="JAOUSF010000002">
    <property type="protein sequence ID" value="MCU9613258.1"/>
    <property type="molecule type" value="Genomic_DNA"/>
</dbReference>
<evidence type="ECO:0000256" key="5">
    <source>
        <dbReference type="ARBA" id="ARBA00022944"/>
    </source>
</evidence>
<reference evidence="7" key="1">
    <citation type="submission" date="2022-10" db="EMBL/GenBank/DDBJ databases">
        <title>Description of Fervidibacillus gen. nov. in the family Fervidibacillaceae fam. nov. with two species, Fervidibacillus albus sp. nov., and Fervidibacillus halotolerans sp. nov., isolated from tidal flat sediments.</title>
        <authorList>
            <person name="Kwon K.K."/>
            <person name="Yang S.-H."/>
        </authorList>
    </citation>
    <scope>NUCLEOTIDE SEQUENCE</scope>
    <source>
        <strain evidence="7">JCM 19140</strain>
    </source>
</reference>
<proteinExistence type="inferred from homology"/>
<dbReference type="GO" id="GO:0005886">
    <property type="term" value="C:plasma membrane"/>
    <property type="evidence" value="ECO:0007669"/>
    <property type="project" value="UniProtKB-SubCell"/>
</dbReference>
<sequence length="438" mass="50702">MSNRIIEIIQIVLLVLILLSVNRPLLKTARLIGKRTVVVTIYFLSKLVPKTKNLVVFGGENGQGFRGNTKYLFLEMVKNPTLKCVWITKNPRVVKELASLGYEAHMHHSPKGILYQLRAKLVIHSHSINDDFIKSLLGGAISYNTWHGVGLKKVWGANKGTFSYKILHEPRRIRRFFGKFVVQTNSAKENYVVSTSPRVSSYYPETFLVAKDHVLEMGQVRNDVFFQDTDEDFAIPEWIREGKIIMYMPTHRKFGKLETDINLVIDFQKLNELCKRTGYKFLVKRHMYSSGQVPAIYENIIDISNESYDPQLLLKYTDILVTDYSSCYTDYLLLDKPVLFYCYDLDMYLKKSNEMYFNYFDVTPGPKSFQFSAFLSDLEKAMKDPGQFAADRERVLNIFYAKENQKQVLEKQVNFIYKHLLTINTESTAAKVKQDVAS</sequence>
<dbReference type="PANTHER" id="PTHR37316">
    <property type="entry name" value="TEICHOIC ACID GLYCEROL-PHOSPHATE PRIMASE"/>
    <property type="match status" value="1"/>
</dbReference>
<name>A0AAE3LSY1_9BACI</name>
<dbReference type="PANTHER" id="PTHR37316:SF3">
    <property type="entry name" value="TEICHOIC ACID GLYCEROL-PHOSPHATE TRANSFERASE"/>
    <property type="match status" value="1"/>
</dbReference>
<dbReference type="Gene3D" id="3.40.50.11820">
    <property type="match status" value="1"/>
</dbReference>
<dbReference type="Pfam" id="PF04464">
    <property type="entry name" value="Glyphos_transf"/>
    <property type="match status" value="1"/>
</dbReference>
<dbReference type="InterPro" id="IPR043148">
    <property type="entry name" value="TagF_C"/>
</dbReference>